<dbReference type="Gene3D" id="2.60.120.10">
    <property type="entry name" value="Jelly Rolls"/>
    <property type="match status" value="1"/>
</dbReference>
<dbReference type="InterPro" id="IPR010282">
    <property type="entry name" value="Uncharacterised_HutD/Ves"/>
</dbReference>
<dbReference type="Proteomes" id="UP000597341">
    <property type="component" value="Unassembled WGS sequence"/>
</dbReference>
<dbReference type="RefSeq" id="WP_191279461.1">
    <property type="nucleotide sequence ID" value="NZ_BNAD01000005.1"/>
</dbReference>
<proteinExistence type="predicted"/>
<dbReference type="InterPro" id="IPR014710">
    <property type="entry name" value="RmlC-like_jellyroll"/>
</dbReference>
<accession>A0ABQ3HKS4</accession>
<organism evidence="1 2">
    <name type="scientific">Nocardioides flavus</name>
    <name type="common">ex Wang et al. 2016</name>
    <dbReference type="NCBI Taxonomy" id="2058780"/>
    <lineage>
        <taxon>Bacteria</taxon>
        <taxon>Bacillati</taxon>
        <taxon>Actinomycetota</taxon>
        <taxon>Actinomycetes</taxon>
        <taxon>Propionibacteriales</taxon>
        <taxon>Nocardioidaceae</taxon>
        <taxon>Nocardioides</taxon>
    </lineage>
</organism>
<gene>
    <name evidence="1" type="ORF">GCM10011376_21250</name>
</gene>
<reference evidence="2" key="1">
    <citation type="journal article" date="2019" name="Int. J. Syst. Evol. Microbiol.">
        <title>The Global Catalogue of Microorganisms (GCM) 10K type strain sequencing project: providing services to taxonomists for standard genome sequencing and annotation.</title>
        <authorList>
            <consortium name="The Broad Institute Genomics Platform"/>
            <consortium name="The Broad Institute Genome Sequencing Center for Infectious Disease"/>
            <person name="Wu L."/>
            <person name="Ma J."/>
        </authorList>
    </citation>
    <scope>NUCLEOTIDE SEQUENCE [LARGE SCALE GENOMIC DNA]</scope>
    <source>
        <strain evidence="2">CGMCC 1.12791</strain>
    </source>
</reference>
<comment type="caution">
    <text evidence="1">The sequence shown here is derived from an EMBL/GenBank/DDBJ whole genome shotgun (WGS) entry which is preliminary data.</text>
</comment>
<dbReference type="Pfam" id="PF05962">
    <property type="entry name" value="HutD"/>
    <property type="match status" value="1"/>
</dbReference>
<dbReference type="EMBL" id="BNAD01000005">
    <property type="protein sequence ID" value="GHE17515.1"/>
    <property type="molecule type" value="Genomic_DNA"/>
</dbReference>
<evidence type="ECO:0000313" key="2">
    <source>
        <dbReference type="Proteomes" id="UP000597341"/>
    </source>
</evidence>
<dbReference type="InterPro" id="IPR011051">
    <property type="entry name" value="RmlC_Cupin_sf"/>
</dbReference>
<sequence length="146" mass="15212">MGDRELARADDGRWRLDLLEVEAGRVLAPTPGQERLLTVVGGPVLQVESGGSTHVLEPSRPFPLAGGIEVTATPLDGDVRVLVVTADADRTAPVVTVLELGRGSTLPLAVDQRAYVVTGAGQGELVTGPGEVVGRCTVAVVTLERR</sequence>
<name>A0ABQ3HKS4_9ACTN</name>
<dbReference type="SUPFAM" id="SSF51182">
    <property type="entry name" value="RmlC-like cupins"/>
    <property type="match status" value="1"/>
</dbReference>
<protein>
    <recommendedName>
        <fullName evidence="3">HutD protein</fullName>
    </recommendedName>
</protein>
<evidence type="ECO:0008006" key="3">
    <source>
        <dbReference type="Google" id="ProtNLM"/>
    </source>
</evidence>
<keyword evidence="2" id="KW-1185">Reference proteome</keyword>
<evidence type="ECO:0000313" key="1">
    <source>
        <dbReference type="EMBL" id="GHE17515.1"/>
    </source>
</evidence>